<proteinExistence type="predicted"/>
<evidence type="ECO:0000313" key="3">
    <source>
        <dbReference type="Proteomes" id="UP001470230"/>
    </source>
</evidence>
<evidence type="ECO:0000313" key="2">
    <source>
        <dbReference type="EMBL" id="KAK8861171.1"/>
    </source>
</evidence>
<keyword evidence="3" id="KW-1185">Reference proteome</keyword>
<reference evidence="2 3" key="1">
    <citation type="submission" date="2024-04" db="EMBL/GenBank/DDBJ databases">
        <title>Tritrichomonas musculus Genome.</title>
        <authorList>
            <person name="Alves-Ferreira E."/>
            <person name="Grigg M."/>
            <person name="Lorenzi H."/>
            <person name="Galac M."/>
        </authorList>
    </citation>
    <scope>NUCLEOTIDE SEQUENCE [LARGE SCALE GENOMIC DNA]</scope>
    <source>
        <strain evidence="2 3">EAF2021</strain>
    </source>
</reference>
<protein>
    <submittedName>
        <fullName evidence="2">Uncharacterized protein</fullName>
    </submittedName>
</protein>
<evidence type="ECO:0000256" key="1">
    <source>
        <dbReference type="SAM" id="MobiDB-lite"/>
    </source>
</evidence>
<organism evidence="2 3">
    <name type="scientific">Tritrichomonas musculus</name>
    <dbReference type="NCBI Taxonomy" id="1915356"/>
    <lineage>
        <taxon>Eukaryota</taxon>
        <taxon>Metamonada</taxon>
        <taxon>Parabasalia</taxon>
        <taxon>Tritrichomonadida</taxon>
        <taxon>Tritrichomonadidae</taxon>
        <taxon>Tritrichomonas</taxon>
    </lineage>
</organism>
<dbReference type="EMBL" id="JAPFFF010000018">
    <property type="protein sequence ID" value="KAK8861171.1"/>
    <property type="molecule type" value="Genomic_DNA"/>
</dbReference>
<accession>A0ABR2IDS5</accession>
<feature type="region of interest" description="Disordered" evidence="1">
    <location>
        <begin position="55"/>
        <end position="78"/>
    </location>
</feature>
<sequence length="433" mass="51449">MSNRRQVNLDAIAEQILLSNHIDIFNQPTININNSQVNEDFYEITLNNPTIDGRRIRFTNTSNTGRDTNPDKRNNHNSNLSDDHLHVLFQTYHQLLYQPQKLHLNVINISPYIFANSLNNMTPNYLPLFDIMFPNYTISKFTCEISDRFYSCFCFHIKYAIAQISRITYPRVYSIINSSHGMGYKIEAFVCKSLRIPEDREIMDLLTQTFNQSNHYYDNMNVSNFIIDRNNKQLYVNDQLVGPLSEDVNSNVKNCQIFLAHINRSNKTRAMVDNEKNAFELFKNEMIHALIQILRAKYRLFNRVIIDRQITERVKSIKQSKSYNNNNDDNNDNTNDDDINNDNYINEFNNDIYGHAHTHNYGYNNGYKYKEIVNVYDISRYYRNYFEDNTHDIQLQHEYSDDEPLMYKNLIDHAETDLECYRYNFIFEKPLVF</sequence>
<feature type="compositionally biased region" description="Acidic residues" evidence="1">
    <location>
        <begin position="329"/>
        <end position="340"/>
    </location>
</feature>
<dbReference type="Proteomes" id="UP001470230">
    <property type="component" value="Unassembled WGS sequence"/>
</dbReference>
<name>A0ABR2IDS5_9EUKA</name>
<gene>
    <name evidence="2" type="ORF">M9Y10_012866</name>
</gene>
<feature type="region of interest" description="Disordered" evidence="1">
    <location>
        <begin position="321"/>
        <end position="341"/>
    </location>
</feature>
<comment type="caution">
    <text evidence="2">The sequence shown here is derived from an EMBL/GenBank/DDBJ whole genome shotgun (WGS) entry which is preliminary data.</text>
</comment>
<feature type="compositionally biased region" description="Polar residues" evidence="1">
    <location>
        <begin position="58"/>
        <end position="67"/>
    </location>
</feature>